<gene>
    <name evidence="2" type="ORF">Pmani_011098</name>
</gene>
<dbReference type="AlphaFoldDB" id="A0AAE1Q0A2"/>
<feature type="region of interest" description="Disordered" evidence="1">
    <location>
        <begin position="1"/>
        <end position="55"/>
    </location>
</feature>
<organism evidence="2 3">
    <name type="scientific">Petrolisthes manimaculis</name>
    <dbReference type="NCBI Taxonomy" id="1843537"/>
    <lineage>
        <taxon>Eukaryota</taxon>
        <taxon>Metazoa</taxon>
        <taxon>Ecdysozoa</taxon>
        <taxon>Arthropoda</taxon>
        <taxon>Crustacea</taxon>
        <taxon>Multicrustacea</taxon>
        <taxon>Malacostraca</taxon>
        <taxon>Eumalacostraca</taxon>
        <taxon>Eucarida</taxon>
        <taxon>Decapoda</taxon>
        <taxon>Pleocyemata</taxon>
        <taxon>Anomura</taxon>
        <taxon>Galatheoidea</taxon>
        <taxon>Porcellanidae</taxon>
        <taxon>Petrolisthes</taxon>
    </lineage>
</organism>
<evidence type="ECO:0000256" key="1">
    <source>
        <dbReference type="SAM" id="MobiDB-lite"/>
    </source>
</evidence>
<evidence type="ECO:0000313" key="2">
    <source>
        <dbReference type="EMBL" id="KAK4317859.1"/>
    </source>
</evidence>
<feature type="compositionally biased region" description="Gly residues" evidence="1">
    <location>
        <begin position="1"/>
        <end position="11"/>
    </location>
</feature>
<sequence length="93" mass="10642">MQGRGGEGAGEGNVRILKGKKKSQKMEKRRMSKMEKKKKDDEDEEDAQYNEKKKFDKTSSYAHVTTFKPAETDSITSHSIPFCQFTPHGPRFT</sequence>
<comment type="caution">
    <text evidence="2">The sequence shown here is derived from an EMBL/GenBank/DDBJ whole genome shotgun (WGS) entry which is preliminary data.</text>
</comment>
<dbReference type="Proteomes" id="UP001292094">
    <property type="component" value="Unassembled WGS sequence"/>
</dbReference>
<keyword evidence="3" id="KW-1185">Reference proteome</keyword>
<proteinExistence type="predicted"/>
<feature type="compositionally biased region" description="Basic residues" evidence="1">
    <location>
        <begin position="17"/>
        <end position="31"/>
    </location>
</feature>
<reference evidence="2" key="1">
    <citation type="submission" date="2023-11" db="EMBL/GenBank/DDBJ databases">
        <title>Genome assemblies of two species of porcelain crab, Petrolisthes cinctipes and Petrolisthes manimaculis (Anomura: Porcellanidae).</title>
        <authorList>
            <person name="Angst P."/>
        </authorList>
    </citation>
    <scope>NUCLEOTIDE SEQUENCE</scope>
    <source>
        <strain evidence="2">PB745_02</strain>
        <tissue evidence="2">Gill</tissue>
    </source>
</reference>
<dbReference type="EMBL" id="JAWZYT010000885">
    <property type="protein sequence ID" value="KAK4317859.1"/>
    <property type="molecule type" value="Genomic_DNA"/>
</dbReference>
<evidence type="ECO:0000313" key="3">
    <source>
        <dbReference type="Proteomes" id="UP001292094"/>
    </source>
</evidence>
<name>A0AAE1Q0A2_9EUCA</name>
<protein>
    <submittedName>
        <fullName evidence="2">Uncharacterized protein</fullName>
    </submittedName>
</protein>
<accession>A0AAE1Q0A2</accession>